<name>A0A5M8PP03_9LECA</name>
<proteinExistence type="predicted"/>
<evidence type="ECO:0000313" key="2">
    <source>
        <dbReference type="EMBL" id="KAA6410232.1"/>
    </source>
</evidence>
<evidence type="ECO:0000256" key="1">
    <source>
        <dbReference type="SAM" id="MobiDB-lite"/>
    </source>
</evidence>
<accession>A0A5M8PP03</accession>
<sequence>MRGKRQGEGKRPPRIASVTLGAMLRMPPQVTGMARLASWLLGSWITFASYDKPFLGGSRMQVQPTYLLPTLLLCNRQPPTANRATSMSRRKVRGQNDSASRTKPWAQWPTGRQPLHTALHRSFRGGKPIKKIKIGSAAENDTTSPVGIRGN</sequence>
<dbReference type="EMBL" id="VXIT01000009">
    <property type="protein sequence ID" value="KAA6410232.1"/>
    <property type="molecule type" value="Genomic_DNA"/>
</dbReference>
<evidence type="ECO:0000313" key="3">
    <source>
        <dbReference type="Proteomes" id="UP000324767"/>
    </source>
</evidence>
<gene>
    <name evidence="2" type="ORF">FRX48_05653</name>
</gene>
<feature type="compositionally biased region" description="Polar residues" evidence="1">
    <location>
        <begin position="78"/>
        <end position="87"/>
    </location>
</feature>
<feature type="compositionally biased region" description="Basic residues" evidence="1">
    <location>
        <begin position="118"/>
        <end position="133"/>
    </location>
</feature>
<dbReference type="AlphaFoldDB" id="A0A5M8PP03"/>
<protein>
    <submittedName>
        <fullName evidence="2">Uncharacterized protein</fullName>
    </submittedName>
</protein>
<feature type="region of interest" description="Disordered" evidence="1">
    <location>
        <begin position="78"/>
        <end position="151"/>
    </location>
</feature>
<dbReference type="Proteomes" id="UP000324767">
    <property type="component" value="Unassembled WGS sequence"/>
</dbReference>
<comment type="caution">
    <text evidence="2">The sequence shown here is derived from an EMBL/GenBank/DDBJ whole genome shotgun (WGS) entry which is preliminary data.</text>
</comment>
<reference evidence="2 3" key="1">
    <citation type="submission" date="2019-09" db="EMBL/GenBank/DDBJ databases">
        <title>The hologenome of the rock-dwelling lichen Lasallia pustulata.</title>
        <authorList>
            <person name="Greshake Tzovaras B."/>
            <person name="Segers F."/>
            <person name="Bicker A."/>
            <person name="Dal Grande F."/>
            <person name="Otte J."/>
            <person name="Hankeln T."/>
            <person name="Schmitt I."/>
            <person name="Ebersberger I."/>
        </authorList>
    </citation>
    <scope>NUCLEOTIDE SEQUENCE [LARGE SCALE GENOMIC DNA]</scope>
    <source>
        <strain evidence="2">A1-1</strain>
    </source>
</reference>
<organism evidence="2 3">
    <name type="scientific">Lasallia pustulata</name>
    <dbReference type="NCBI Taxonomy" id="136370"/>
    <lineage>
        <taxon>Eukaryota</taxon>
        <taxon>Fungi</taxon>
        <taxon>Dikarya</taxon>
        <taxon>Ascomycota</taxon>
        <taxon>Pezizomycotina</taxon>
        <taxon>Lecanoromycetes</taxon>
        <taxon>OSLEUM clade</taxon>
        <taxon>Umbilicariomycetidae</taxon>
        <taxon>Umbilicariales</taxon>
        <taxon>Umbilicariaceae</taxon>
        <taxon>Lasallia</taxon>
    </lineage>
</organism>